<dbReference type="PROSITE" id="PS51900">
    <property type="entry name" value="CB"/>
    <property type="match status" value="1"/>
</dbReference>
<name>A0A259TYJ2_9BACT</name>
<dbReference type="GO" id="GO:0003677">
    <property type="term" value="F:DNA binding"/>
    <property type="evidence" value="ECO:0007669"/>
    <property type="project" value="UniProtKB-UniRule"/>
</dbReference>
<dbReference type="PANTHER" id="PTHR30349:SF64">
    <property type="entry name" value="PROPHAGE INTEGRASE INTD-RELATED"/>
    <property type="match status" value="1"/>
</dbReference>
<evidence type="ECO:0000256" key="5">
    <source>
        <dbReference type="PROSITE-ProRule" id="PRU01248"/>
    </source>
</evidence>
<dbReference type="CDD" id="cd00796">
    <property type="entry name" value="INT_Rci_Hp1_C"/>
    <property type="match status" value="1"/>
</dbReference>
<evidence type="ECO:0008006" key="10">
    <source>
        <dbReference type="Google" id="ProtNLM"/>
    </source>
</evidence>
<sequence>MASLIQQDGLYSLQFYKADRSPKRKRVPLRVRVKRDAETIRRKLERDYSVGTFDPWTDDPLAYDRKPLKPEGIAEASEAFFDAKSHKASLTLKDYRKVISRFVLHVGPSTPVGRVTAKDVEEWLDSTEAKDVTRHAYCRNLKVFFRWARKEGLTDVVATENVRLRKLPRKYPRFLTHAEVERFAITVRREARSVQWLADLVVFACHTGLRRSELVNLRWDAVDLDSGMLTVANTESFRTKSGADRKVPLSETAKAVLGRVEAAPNCEYVFTCSNGKISPDYLSQAFKKYATKAGLKGVHLHHTRHTACSWLAQRGVPIEAIRRFAGHSTITVTERYMHLSDSMFSSSIRKALA</sequence>
<dbReference type="FunCoup" id="A0A259TYJ2">
    <property type="interactions" value="46"/>
</dbReference>
<dbReference type="EMBL" id="MQWB01000001">
    <property type="protein sequence ID" value="OZC02845.1"/>
    <property type="molecule type" value="Genomic_DNA"/>
</dbReference>
<evidence type="ECO:0000259" key="7">
    <source>
        <dbReference type="PROSITE" id="PS51900"/>
    </source>
</evidence>
<dbReference type="PANTHER" id="PTHR30349">
    <property type="entry name" value="PHAGE INTEGRASE-RELATED"/>
    <property type="match status" value="1"/>
</dbReference>
<comment type="caution">
    <text evidence="8">The sequence shown here is derived from an EMBL/GenBank/DDBJ whole genome shotgun (WGS) entry which is preliminary data.</text>
</comment>
<dbReference type="InterPro" id="IPR002104">
    <property type="entry name" value="Integrase_catalytic"/>
</dbReference>
<dbReference type="Gene3D" id="1.10.150.130">
    <property type="match status" value="1"/>
</dbReference>
<evidence type="ECO:0000256" key="4">
    <source>
        <dbReference type="ARBA" id="ARBA00023172"/>
    </source>
</evidence>
<dbReference type="InterPro" id="IPR013762">
    <property type="entry name" value="Integrase-like_cat_sf"/>
</dbReference>
<evidence type="ECO:0000256" key="3">
    <source>
        <dbReference type="ARBA" id="ARBA00023125"/>
    </source>
</evidence>
<evidence type="ECO:0000313" key="9">
    <source>
        <dbReference type="Proteomes" id="UP000216446"/>
    </source>
</evidence>
<keyword evidence="9" id="KW-1185">Reference proteome</keyword>
<dbReference type="AlphaFoldDB" id="A0A259TYJ2"/>
<feature type="domain" description="Core-binding (CB)" evidence="7">
    <location>
        <begin position="71"/>
        <end position="149"/>
    </location>
</feature>
<keyword evidence="2" id="KW-0229">DNA integration</keyword>
<dbReference type="Gene3D" id="1.10.443.10">
    <property type="entry name" value="Intergrase catalytic core"/>
    <property type="match status" value="1"/>
</dbReference>
<dbReference type="InterPro" id="IPR011010">
    <property type="entry name" value="DNA_brk_join_enz"/>
</dbReference>
<evidence type="ECO:0000256" key="2">
    <source>
        <dbReference type="ARBA" id="ARBA00022908"/>
    </source>
</evidence>
<dbReference type="InterPro" id="IPR044068">
    <property type="entry name" value="CB"/>
</dbReference>
<dbReference type="RefSeq" id="WP_094547517.1">
    <property type="nucleotide sequence ID" value="NZ_MQWB01000001.1"/>
</dbReference>
<dbReference type="Pfam" id="PF00589">
    <property type="entry name" value="Phage_integrase"/>
    <property type="match status" value="1"/>
</dbReference>
<evidence type="ECO:0000313" key="8">
    <source>
        <dbReference type="EMBL" id="OZC02845.1"/>
    </source>
</evidence>
<organism evidence="8 9">
    <name type="scientific">Rubricoccus marinus</name>
    <dbReference type="NCBI Taxonomy" id="716817"/>
    <lineage>
        <taxon>Bacteria</taxon>
        <taxon>Pseudomonadati</taxon>
        <taxon>Rhodothermota</taxon>
        <taxon>Rhodothermia</taxon>
        <taxon>Rhodothermales</taxon>
        <taxon>Rubricoccaceae</taxon>
        <taxon>Rubricoccus</taxon>
    </lineage>
</organism>
<gene>
    <name evidence="8" type="ORF">BSZ36_07585</name>
</gene>
<dbReference type="InterPro" id="IPR050090">
    <property type="entry name" value="Tyrosine_recombinase_XerCD"/>
</dbReference>
<dbReference type="GO" id="GO:0006310">
    <property type="term" value="P:DNA recombination"/>
    <property type="evidence" value="ECO:0007669"/>
    <property type="project" value="UniProtKB-KW"/>
</dbReference>
<dbReference type="InParanoid" id="A0A259TYJ2"/>
<comment type="similarity">
    <text evidence="1">Belongs to the 'phage' integrase family.</text>
</comment>
<feature type="domain" description="Tyr recombinase" evidence="6">
    <location>
        <begin position="170"/>
        <end position="349"/>
    </location>
</feature>
<keyword evidence="3 5" id="KW-0238">DNA-binding</keyword>
<dbReference type="InterPro" id="IPR010998">
    <property type="entry name" value="Integrase_recombinase_N"/>
</dbReference>
<reference evidence="8 9" key="1">
    <citation type="submission" date="2016-11" db="EMBL/GenBank/DDBJ databases">
        <title>Study of marine rhodopsin-containing bacteria.</title>
        <authorList>
            <person name="Yoshizawa S."/>
            <person name="Kumagai Y."/>
            <person name="Kogure K."/>
        </authorList>
    </citation>
    <scope>NUCLEOTIDE SEQUENCE [LARGE SCALE GENOMIC DNA]</scope>
    <source>
        <strain evidence="8 9">SG-29</strain>
    </source>
</reference>
<evidence type="ECO:0000259" key="6">
    <source>
        <dbReference type="PROSITE" id="PS51898"/>
    </source>
</evidence>
<dbReference type="GO" id="GO:0015074">
    <property type="term" value="P:DNA integration"/>
    <property type="evidence" value="ECO:0007669"/>
    <property type="project" value="UniProtKB-KW"/>
</dbReference>
<protein>
    <recommendedName>
        <fullName evidence="10">Tyr recombinase domain-containing protein</fullName>
    </recommendedName>
</protein>
<accession>A0A259TYJ2</accession>
<dbReference type="Proteomes" id="UP000216446">
    <property type="component" value="Unassembled WGS sequence"/>
</dbReference>
<proteinExistence type="inferred from homology"/>
<dbReference type="OrthoDB" id="9801717at2"/>
<dbReference type="PROSITE" id="PS51898">
    <property type="entry name" value="TYR_RECOMBINASE"/>
    <property type="match status" value="1"/>
</dbReference>
<dbReference type="SUPFAM" id="SSF56349">
    <property type="entry name" value="DNA breaking-rejoining enzymes"/>
    <property type="match status" value="1"/>
</dbReference>
<keyword evidence="4" id="KW-0233">DNA recombination</keyword>
<evidence type="ECO:0000256" key="1">
    <source>
        <dbReference type="ARBA" id="ARBA00008857"/>
    </source>
</evidence>